<organism evidence="1 2">
    <name type="scientific">Jatropha curcas</name>
    <name type="common">Barbados nut</name>
    <dbReference type="NCBI Taxonomy" id="180498"/>
    <lineage>
        <taxon>Eukaryota</taxon>
        <taxon>Viridiplantae</taxon>
        <taxon>Streptophyta</taxon>
        <taxon>Embryophyta</taxon>
        <taxon>Tracheophyta</taxon>
        <taxon>Spermatophyta</taxon>
        <taxon>Magnoliopsida</taxon>
        <taxon>eudicotyledons</taxon>
        <taxon>Gunneridae</taxon>
        <taxon>Pentapetalae</taxon>
        <taxon>rosids</taxon>
        <taxon>fabids</taxon>
        <taxon>Malpighiales</taxon>
        <taxon>Euphorbiaceae</taxon>
        <taxon>Crotonoideae</taxon>
        <taxon>Jatropheae</taxon>
        <taxon>Jatropha</taxon>
    </lineage>
</organism>
<protein>
    <submittedName>
        <fullName evidence="1">Uncharacterized protein</fullName>
    </submittedName>
</protein>
<evidence type="ECO:0000313" key="1">
    <source>
        <dbReference type="EMBL" id="KDP26268.1"/>
    </source>
</evidence>
<name>A0A067JU13_JATCU</name>
<dbReference type="OrthoDB" id="1112236at2759"/>
<dbReference type="Proteomes" id="UP000027138">
    <property type="component" value="Unassembled WGS sequence"/>
</dbReference>
<dbReference type="AlphaFoldDB" id="A0A067JU13"/>
<sequence length="198" mass="22428">MLARIREARAADTLFTLIITMPFKQKVRKKNDGSSSSVPIKKDLASKYKAPFPIYTTEEGERFKRLTKCSFTETAIKFRVEGEELTLDYDKMHRWLGFLENGFASKPKGWNAASGGSHQRPNKGFVFVGNCFARQEVDVTGIMFDTLYNASRHQGRITLGISSKAPILTYAARMPIPAYHEQPTDTFRYVDGVFLEKA</sequence>
<reference evidence="1 2" key="1">
    <citation type="journal article" date="2014" name="PLoS ONE">
        <title>Global Analysis of Gene Expression Profiles in Physic Nut (Jatropha curcas L.) Seedlings Exposed to Salt Stress.</title>
        <authorList>
            <person name="Zhang L."/>
            <person name="Zhang C."/>
            <person name="Wu P."/>
            <person name="Chen Y."/>
            <person name="Li M."/>
            <person name="Jiang H."/>
            <person name="Wu G."/>
        </authorList>
    </citation>
    <scope>NUCLEOTIDE SEQUENCE [LARGE SCALE GENOMIC DNA]</scope>
    <source>
        <strain evidence="2">cv. GZQX0401</strain>
        <tissue evidence="1">Young leaves</tissue>
    </source>
</reference>
<accession>A0A067JU13</accession>
<dbReference type="EMBL" id="KK914911">
    <property type="protein sequence ID" value="KDP26268.1"/>
    <property type="molecule type" value="Genomic_DNA"/>
</dbReference>
<proteinExistence type="predicted"/>
<evidence type="ECO:0000313" key="2">
    <source>
        <dbReference type="Proteomes" id="UP000027138"/>
    </source>
</evidence>
<gene>
    <name evidence="1" type="ORF">JCGZ_22500</name>
</gene>
<keyword evidence="2" id="KW-1185">Reference proteome</keyword>